<dbReference type="InterPro" id="IPR016181">
    <property type="entry name" value="Acyl_CoA_acyltransferase"/>
</dbReference>
<dbReference type="Proteomes" id="UP000831782">
    <property type="component" value="Chromosome"/>
</dbReference>
<dbReference type="RefSeq" id="WP_244720441.1">
    <property type="nucleotide sequence ID" value="NZ_CP095072.1"/>
</dbReference>
<feature type="domain" description="N-acetyltransferase" evidence="1">
    <location>
        <begin position="1"/>
        <end position="94"/>
    </location>
</feature>
<keyword evidence="3" id="KW-1185">Reference proteome</keyword>
<proteinExistence type="predicted"/>
<accession>A0ABY4EYT4</accession>
<sequence length="94" mass="10472">MEADKEDLEEFLDPQKRGITTYAVMNNNEFIGFLSAKQTDDQTVEIGMGMRPELTGQGNGEEFLKTSIAFLKSEINPGKINLSVATFNQRAIKV</sequence>
<dbReference type="PROSITE" id="PS51186">
    <property type="entry name" value="GNAT"/>
    <property type="match status" value="1"/>
</dbReference>
<evidence type="ECO:0000259" key="1">
    <source>
        <dbReference type="PROSITE" id="PS51186"/>
    </source>
</evidence>
<dbReference type="Pfam" id="PF00583">
    <property type="entry name" value="Acetyltransf_1"/>
    <property type="match status" value="1"/>
</dbReference>
<dbReference type="InterPro" id="IPR000182">
    <property type="entry name" value="GNAT_dom"/>
</dbReference>
<organism evidence="2 3">
    <name type="scientific">Gracilibacillus caseinilyticus</name>
    <dbReference type="NCBI Taxonomy" id="2932256"/>
    <lineage>
        <taxon>Bacteria</taxon>
        <taxon>Bacillati</taxon>
        <taxon>Bacillota</taxon>
        <taxon>Bacilli</taxon>
        <taxon>Bacillales</taxon>
        <taxon>Bacillaceae</taxon>
        <taxon>Gracilibacillus</taxon>
    </lineage>
</organism>
<evidence type="ECO:0000313" key="2">
    <source>
        <dbReference type="EMBL" id="UOQ49023.1"/>
    </source>
</evidence>
<dbReference type="SUPFAM" id="SSF55729">
    <property type="entry name" value="Acyl-CoA N-acyltransferases (Nat)"/>
    <property type="match status" value="1"/>
</dbReference>
<dbReference type="EMBL" id="CP095072">
    <property type="protein sequence ID" value="UOQ49023.1"/>
    <property type="molecule type" value="Genomic_DNA"/>
</dbReference>
<protein>
    <submittedName>
        <fullName evidence="2">GNAT family N-acetyltransferase</fullName>
    </submittedName>
</protein>
<reference evidence="2 3" key="1">
    <citation type="submission" date="2022-04" db="EMBL/GenBank/DDBJ databases">
        <title>Gracilibacillus sp. isolated from saltern.</title>
        <authorList>
            <person name="Won M."/>
            <person name="Lee C.-M."/>
            <person name="Woen H.-Y."/>
            <person name="Kwon S.-W."/>
        </authorList>
    </citation>
    <scope>NUCLEOTIDE SEQUENCE [LARGE SCALE GENOMIC DNA]</scope>
    <source>
        <strain evidence="2 3">SSWR10-1</strain>
    </source>
</reference>
<evidence type="ECO:0000313" key="3">
    <source>
        <dbReference type="Proteomes" id="UP000831782"/>
    </source>
</evidence>
<name>A0ABY4EYT4_9BACI</name>
<dbReference type="Gene3D" id="3.40.630.30">
    <property type="match status" value="1"/>
</dbReference>
<gene>
    <name evidence="2" type="ORF">MUN88_02465</name>
</gene>